<dbReference type="AlphaFoldDB" id="A0A9N9BB08"/>
<name>A0A9N9BB08_9GLOM</name>
<dbReference type="EMBL" id="CAJVPV010003781">
    <property type="protein sequence ID" value="CAG8559630.1"/>
    <property type="molecule type" value="Genomic_DNA"/>
</dbReference>
<accession>A0A9N9BB08</accession>
<dbReference type="Proteomes" id="UP000789342">
    <property type="component" value="Unassembled WGS sequence"/>
</dbReference>
<proteinExistence type="inferred from homology"/>
<sequence>MVPQYIKKGLTKEEYERQKNLRENGDDPNVEDINGVIDGDTALISPYEEATKVEKEWLKQFVTHEAQATLFEKLIKYFNGKHHTEEIVFRENIKPRELGKILNLMGVASKIVWC</sequence>
<evidence type="ECO:0000259" key="2">
    <source>
        <dbReference type="Pfam" id="PF24064"/>
    </source>
</evidence>
<gene>
    <name evidence="3" type="ORF">AMORRO_LOCUS5955</name>
</gene>
<dbReference type="GO" id="GO:0010508">
    <property type="term" value="P:positive regulation of autophagy"/>
    <property type="evidence" value="ECO:0007669"/>
    <property type="project" value="TreeGrafter"/>
</dbReference>
<dbReference type="GO" id="GO:1904262">
    <property type="term" value="P:negative regulation of TORC1 signaling"/>
    <property type="evidence" value="ECO:0007669"/>
    <property type="project" value="TreeGrafter"/>
</dbReference>
<evidence type="ECO:0000313" key="3">
    <source>
        <dbReference type="EMBL" id="CAG8559630.1"/>
    </source>
</evidence>
<evidence type="ECO:0000313" key="4">
    <source>
        <dbReference type="Proteomes" id="UP000789342"/>
    </source>
</evidence>
<dbReference type="PANTHER" id="PTHR13153">
    <property type="entry name" value="CGTHBA PROTEIN -14 GENE PROTEIN"/>
    <property type="match status" value="1"/>
</dbReference>
<dbReference type="GO" id="GO:0034198">
    <property type="term" value="P:cellular response to amino acid starvation"/>
    <property type="evidence" value="ECO:0007669"/>
    <property type="project" value="TreeGrafter"/>
</dbReference>
<dbReference type="Pfam" id="PF24064">
    <property type="entry name" value="HTH_NPRL3"/>
    <property type="match status" value="1"/>
</dbReference>
<dbReference type="InterPro" id="IPR005365">
    <property type="entry name" value="Npr3"/>
</dbReference>
<reference evidence="3" key="1">
    <citation type="submission" date="2021-06" db="EMBL/GenBank/DDBJ databases">
        <authorList>
            <person name="Kallberg Y."/>
            <person name="Tangrot J."/>
            <person name="Rosling A."/>
        </authorList>
    </citation>
    <scope>NUCLEOTIDE SEQUENCE</scope>
    <source>
        <strain evidence="3">CL551</strain>
    </source>
</reference>
<comment type="similarity">
    <text evidence="1">Belongs to the NPR3 family.</text>
</comment>
<organism evidence="3 4">
    <name type="scientific">Acaulospora morrowiae</name>
    <dbReference type="NCBI Taxonomy" id="94023"/>
    <lineage>
        <taxon>Eukaryota</taxon>
        <taxon>Fungi</taxon>
        <taxon>Fungi incertae sedis</taxon>
        <taxon>Mucoromycota</taxon>
        <taxon>Glomeromycotina</taxon>
        <taxon>Glomeromycetes</taxon>
        <taxon>Diversisporales</taxon>
        <taxon>Acaulosporaceae</taxon>
        <taxon>Acaulospora</taxon>
    </lineage>
</organism>
<dbReference type="GO" id="GO:1990130">
    <property type="term" value="C:GATOR1 complex"/>
    <property type="evidence" value="ECO:0007669"/>
    <property type="project" value="TreeGrafter"/>
</dbReference>
<dbReference type="GO" id="GO:0038202">
    <property type="term" value="P:TORC1 signaling"/>
    <property type="evidence" value="ECO:0007669"/>
    <property type="project" value="TreeGrafter"/>
</dbReference>
<dbReference type="OrthoDB" id="18648at2759"/>
<protein>
    <submittedName>
        <fullName evidence="3">7408_t:CDS:1</fullName>
    </submittedName>
</protein>
<feature type="domain" description="GATOR1 complex protein NPRL3 C-terminal HTH" evidence="2">
    <location>
        <begin position="51"/>
        <end position="105"/>
    </location>
</feature>
<dbReference type="PANTHER" id="PTHR13153:SF5">
    <property type="entry name" value="GATOR COMPLEX PROTEIN NPRL3"/>
    <property type="match status" value="1"/>
</dbReference>
<evidence type="ECO:0000256" key="1">
    <source>
        <dbReference type="ARBA" id="ARBA00010546"/>
    </source>
</evidence>
<dbReference type="InterPro" id="IPR056603">
    <property type="entry name" value="HTH_NPRL3"/>
</dbReference>
<keyword evidence="4" id="KW-1185">Reference proteome</keyword>
<comment type="caution">
    <text evidence="3">The sequence shown here is derived from an EMBL/GenBank/DDBJ whole genome shotgun (WGS) entry which is preliminary data.</text>
</comment>